<dbReference type="Proteomes" id="UP000276055">
    <property type="component" value="Unassembled WGS sequence"/>
</dbReference>
<dbReference type="RefSeq" id="WP_120949965.1">
    <property type="nucleotide sequence ID" value="NZ_RBIR01000001.1"/>
</dbReference>
<protein>
    <submittedName>
        <fullName evidence="1">Uncharacterized protein</fullName>
    </submittedName>
</protein>
<gene>
    <name evidence="1" type="ORF">C8D78_0122</name>
</gene>
<dbReference type="OrthoDB" id="9780991at2"/>
<dbReference type="EMBL" id="RBIR01000001">
    <property type="protein sequence ID" value="RKR29807.1"/>
    <property type="molecule type" value="Genomic_DNA"/>
</dbReference>
<name>A0A495FM65_9MICC</name>
<evidence type="ECO:0000313" key="1">
    <source>
        <dbReference type="EMBL" id="RKR29807.1"/>
    </source>
</evidence>
<reference evidence="1 2" key="1">
    <citation type="submission" date="2018-10" db="EMBL/GenBank/DDBJ databases">
        <title>Genomic Encyclopedia of Type Strains, Phase IV (KMG-IV): sequencing the most valuable type-strain genomes for metagenomic binning, comparative biology and taxonomic classification.</title>
        <authorList>
            <person name="Goeker M."/>
        </authorList>
    </citation>
    <scope>NUCLEOTIDE SEQUENCE [LARGE SCALE GENOMIC DNA]</scope>
    <source>
        <strain evidence="1 2">DSM 25586</strain>
    </source>
</reference>
<dbReference type="AlphaFoldDB" id="A0A495FM65"/>
<accession>A0A495FM65</accession>
<comment type="caution">
    <text evidence="1">The sequence shown here is derived from an EMBL/GenBank/DDBJ whole genome shotgun (WGS) entry which is preliminary data.</text>
</comment>
<proteinExistence type="predicted"/>
<sequence>MQPFRIVRSEAELEAVAPGSLGSAAYSLRTIFENQNTNEWVEPGCEETWTTAAVWEHMTGAYETIILDEDREVWVLIDAAAPQPVRPPRGADSHDFLTRAQPGGRDTEWVTRASLADARAEIEALIGAGTATDNMVIYARTDKERIDFCPVGHVEAGTSADTLPWKAK</sequence>
<evidence type="ECO:0000313" key="2">
    <source>
        <dbReference type="Proteomes" id="UP000276055"/>
    </source>
</evidence>
<organism evidence="1 2">
    <name type="scientific">Arthrobacter oryzae</name>
    <dbReference type="NCBI Taxonomy" id="409290"/>
    <lineage>
        <taxon>Bacteria</taxon>
        <taxon>Bacillati</taxon>
        <taxon>Actinomycetota</taxon>
        <taxon>Actinomycetes</taxon>
        <taxon>Micrococcales</taxon>
        <taxon>Micrococcaceae</taxon>
        <taxon>Arthrobacter</taxon>
    </lineage>
</organism>